<protein>
    <recommendedName>
        <fullName evidence="3">RNA polymerase sigma-70 region 4 domain-containing protein</fullName>
    </recommendedName>
</protein>
<organism evidence="1 2">
    <name type="scientific">Nocardia lasii</name>
    <dbReference type="NCBI Taxonomy" id="1616107"/>
    <lineage>
        <taxon>Bacteria</taxon>
        <taxon>Bacillati</taxon>
        <taxon>Actinomycetota</taxon>
        <taxon>Actinomycetes</taxon>
        <taxon>Mycobacteriales</taxon>
        <taxon>Nocardiaceae</taxon>
        <taxon>Nocardia</taxon>
    </lineage>
</organism>
<comment type="caution">
    <text evidence="1">The sequence shown here is derived from an EMBL/GenBank/DDBJ whole genome shotgun (WGS) entry which is preliminary data.</text>
</comment>
<dbReference type="Proteomes" id="UP001596223">
    <property type="component" value="Unassembled WGS sequence"/>
</dbReference>
<name>A0ABW1JRP8_9NOCA</name>
<dbReference type="InterPro" id="IPR013324">
    <property type="entry name" value="RNA_pol_sigma_r3/r4-like"/>
</dbReference>
<evidence type="ECO:0008006" key="3">
    <source>
        <dbReference type="Google" id="ProtNLM"/>
    </source>
</evidence>
<sequence>MRELSTFPLSGATRLSWLDVLPWLDEHRSGPPLLGEGELTANAWMSTSANGSVPAEHLGEVCRRLATVFARDHRDLPLATAFPYAPRPGADDRSGLSDRISALLRTAGVTDLGALTVTDLGGLRGVGPASVAEIVAALIRASATVEAEDSHAAAEFDELVAALGERDRYLLTARILTDQRTTLADCGAALGISRERVNQLDNRLRDRVHAGFHSSPHLRAAADRLADAAHPVAALDRLIAARPELATPVGETQAPLWFVLARLDGRFDVIDGWVVVETMDSARNRVRAVLARLASDEGLVSLPVVAAELDLPEAETATWLRYAGYRVLDGHVLVRSTSVHDNIAAVLALSGEPMTIDDIHAAIVPTRSLSSVRNAMVADDRFVKTDRARWALARWGASRYVPIHRQIGEVLDATGGSIGIEELVARLTGAFDVKEFSVRTYAASGEYMTVDGKVSRRKQTQRARKSPGKTRHLYRDGAVLRLRTTIVAPHMKGSAFNLPAALAGLVGAGPNRSVELTSRLGPQSILWVAVQARSGTIKRFIDDLGLVPGEEVFLEFAPEATDRPQFDVVRAASDAEGSAPRRVLAATGDPRAAALDEKDLTPALAQALWLPADADTATVAATLRARKEDALADLLESA</sequence>
<accession>A0ABW1JRP8</accession>
<gene>
    <name evidence="1" type="ORF">ACFP3H_09475</name>
</gene>
<dbReference type="SUPFAM" id="SSF88659">
    <property type="entry name" value="Sigma3 and sigma4 domains of RNA polymerase sigma factors"/>
    <property type="match status" value="1"/>
</dbReference>
<evidence type="ECO:0000313" key="2">
    <source>
        <dbReference type="Proteomes" id="UP001596223"/>
    </source>
</evidence>
<dbReference type="Gene3D" id="1.10.10.10">
    <property type="entry name" value="Winged helix-like DNA-binding domain superfamily/Winged helix DNA-binding domain"/>
    <property type="match status" value="1"/>
</dbReference>
<dbReference type="RefSeq" id="WP_378602584.1">
    <property type="nucleotide sequence ID" value="NZ_JBHSQN010000003.1"/>
</dbReference>
<evidence type="ECO:0000313" key="1">
    <source>
        <dbReference type="EMBL" id="MFC6011278.1"/>
    </source>
</evidence>
<reference evidence="2" key="1">
    <citation type="journal article" date="2019" name="Int. J. Syst. Evol. Microbiol.">
        <title>The Global Catalogue of Microorganisms (GCM) 10K type strain sequencing project: providing services to taxonomists for standard genome sequencing and annotation.</title>
        <authorList>
            <consortium name="The Broad Institute Genomics Platform"/>
            <consortium name="The Broad Institute Genome Sequencing Center for Infectious Disease"/>
            <person name="Wu L."/>
            <person name="Ma J."/>
        </authorList>
    </citation>
    <scope>NUCLEOTIDE SEQUENCE [LARGE SCALE GENOMIC DNA]</scope>
    <source>
        <strain evidence="2">CCUG 36956</strain>
    </source>
</reference>
<dbReference type="EMBL" id="JBHSQN010000003">
    <property type="protein sequence ID" value="MFC6011278.1"/>
    <property type="molecule type" value="Genomic_DNA"/>
</dbReference>
<dbReference type="InterPro" id="IPR036388">
    <property type="entry name" value="WH-like_DNA-bd_sf"/>
</dbReference>
<keyword evidence="2" id="KW-1185">Reference proteome</keyword>
<proteinExistence type="predicted"/>